<dbReference type="Pfam" id="PF00561">
    <property type="entry name" value="Abhydrolase_1"/>
    <property type="match status" value="1"/>
</dbReference>
<dbReference type="GO" id="GO:0008233">
    <property type="term" value="F:peptidase activity"/>
    <property type="evidence" value="ECO:0007669"/>
    <property type="project" value="InterPro"/>
</dbReference>
<dbReference type="HOGENOM" id="CLU_500496_0_0_6"/>
<dbReference type="InterPro" id="IPR029058">
    <property type="entry name" value="AB_hydrolase_fold"/>
</dbReference>
<dbReference type="GO" id="GO:0006508">
    <property type="term" value="P:proteolysis"/>
    <property type="evidence" value="ECO:0007669"/>
    <property type="project" value="InterPro"/>
</dbReference>
<dbReference type="InterPro" id="IPR050266">
    <property type="entry name" value="AB_hydrolase_sf"/>
</dbReference>
<dbReference type="InterPro" id="IPR000073">
    <property type="entry name" value="AB_hydrolase_1"/>
</dbReference>
<dbReference type="InterPro" id="IPR002410">
    <property type="entry name" value="Peptidase_S33"/>
</dbReference>
<name>W0DXZ7_9GAMM</name>
<dbReference type="RefSeq" id="WP_006460906.1">
    <property type="nucleotide sequence ID" value="NZ_CP007030.1"/>
</dbReference>
<dbReference type="OrthoDB" id="9779853at2"/>
<sequence>MAHARAVLTRLVGLLGLSLGLINTPLMANTLPTGLLQQAEPKQGFISEARFFPTQDRRLQYQAIGTGQQTVLLLGGGPGFSSWNLTPIQHYLSADFRVLLMDMRGIGTNKHPDDQPDALLQQWLADLEDLRRYEQAGQFILIGHSWGALMAQAYAQAHPTRVQRLILLNPVDPELTALNDLSQQIDAKRRDWGLINEPDDPFEQVIQPVLTEDELVNQQLSQVLPTYFHQLAQGQAYAQLFNREDFELAINHAVWQSYRQQPLDLTQMTEIAKRRAIEWIGCREDILMPGALTGYQAWFPKLSYQLLEQCNHFPWEEQPAAFYAALDQALTNPPPEDDYSDLTEAERAWLLDDSGLDELARALDATKRHARFSEPFSLEKDYYMTNHITLGATAMTDGWGTLTQCHYNLDPVGKLQIVYNPDRTENIRILSDEGIAMAWVEGPTVQLDDIKRGASICIEADTHALIQRDDDYVIERGPFMRRFLDGFYPLHVKLSVDWNDLPLVATSMSPPQQTGVYLEQTSNQVTIDYWFRGELRTQIILKPK</sequence>
<dbReference type="Proteomes" id="UP000005380">
    <property type="component" value="Chromosome"/>
</dbReference>
<dbReference type="SUPFAM" id="SSF53474">
    <property type="entry name" value="alpha/beta-Hydrolases"/>
    <property type="match status" value="1"/>
</dbReference>
<dbReference type="AlphaFoldDB" id="W0DXZ7"/>
<dbReference type="InParanoid" id="W0DXZ7"/>
<dbReference type="EMBL" id="CP007030">
    <property type="protein sequence ID" value="AHF01859.1"/>
    <property type="molecule type" value="Genomic_DNA"/>
</dbReference>
<evidence type="ECO:0000259" key="3">
    <source>
        <dbReference type="Pfam" id="PF00561"/>
    </source>
</evidence>
<organism evidence="4 5">
    <name type="scientific">Thiomicrospira aerophila AL3</name>
    <dbReference type="NCBI Taxonomy" id="717772"/>
    <lineage>
        <taxon>Bacteria</taxon>
        <taxon>Pseudomonadati</taxon>
        <taxon>Pseudomonadota</taxon>
        <taxon>Gammaproteobacteria</taxon>
        <taxon>Thiotrichales</taxon>
        <taxon>Piscirickettsiaceae</taxon>
        <taxon>Thiomicrospira</taxon>
    </lineage>
</organism>
<proteinExistence type="inferred from homology"/>
<reference evidence="4 5" key="1">
    <citation type="submission" date="2013-12" db="EMBL/GenBank/DDBJ databases">
        <authorList>
            <consortium name="DOE Joint Genome Institute"/>
            <person name="Kappler U."/>
            <person name="Huntemann M."/>
            <person name="Han J."/>
            <person name="Chen A."/>
            <person name="Kyrpides N."/>
            <person name="Mavromatis K."/>
            <person name="Markowitz V."/>
            <person name="Palaniappan K."/>
            <person name="Ivanova N."/>
            <person name="Schaumberg A."/>
            <person name="Pati A."/>
            <person name="Liolios K."/>
            <person name="Nordberg H.P."/>
            <person name="Cantor M.N."/>
            <person name="Hua S.X."/>
            <person name="Woyke T."/>
        </authorList>
    </citation>
    <scope>NUCLEOTIDE SEQUENCE [LARGE SCALE GENOMIC DNA]</scope>
    <source>
        <strain evidence="5">AL2</strain>
    </source>
</reference>
<evidence type="ECO:0000256" key="2">
    <source>
        <dbReference type="ARBA" id="ARBA00022801"/>
    </source>
</evidence>
<comment type="similarity">
    <text evidence="1">Belongs to the peptidase S33 family.</text>
</comment>
<dbReference type="PRINTS" id="PR00111">
    <property type="entry name" value="ABHYDROLASE"/>
</dbReference>
<dbReference type="KEGG" id="tao:THIAE_08910"/>
<gene>
    <name evidence="4" type="ORF">THIAE_08910</name>
</gene>
<feature type="domain" description="AB hydrolase-1" evidence="3">
    <location>
        <begin position="70"/>
        <end position="316"/>
    </location>
</feature>
<dbReference type="STRING" id="717772.THIAE_08910"/>
<evidence type="ECO:0000256" key="1">
    <source>
        <dbReference type="ARBA" id="ARBA00010088"/>
    </source>
</evidence>
<keyword evidence="2" id="KW-0378">Hydrolase</keyword>
<dbReference type="PANTHER" id="PTHR43798">
    <property type="entry name" value="MONOACYLGLYCEROL LIPASE"/>
    <property type="match status" value="1"/>
</dbReference>
<protein>
    <recommendedName>
        <fullName evidence="3">AB hydrolase-1 domain-containing protein</fullName>
    </recommendedName>
</protein>
<keyword evidence="5" id="KW-1185">Reference proteome</keyword>
<evidence type="ECO:0000313" key="4">
    <source>
        <dbReference type="EMBL" id="AHF01859.1"/>
    </source>
</evidence>
<dbReference type="Gene3D" id="3.40.50.1820">
    <property type="entry name" value="alpha/beta hydrolase"/>
    <property type="match status" value="1"/>
</dbReference>
<evidence type="ECO:0000313" key="5">
    <source>
        <dbReference type="Proteomes" id="UP000005380"/>
    </source>
</evidence>
<accession>W0DXZ7</accession>
<dbReference type="PRINTS" id="PR00793">
    <property type="entry name" value="PROAMNOPTASE"/>
</dbReference>
<dbReference type="eggNOG" id="COG0596">
    <property type="taxonomic scope" value="Bacteria"/>
</dbReference>